<proteinExistence type="predicted"/>
<reference evidence="10" key="1">
    <citation type="submission" date="2022-06" db="EMBL/GenBank/DDBJ databases">
        <title>New cyanobacteria of genus Symplocastrum in benthos of Lake Baikal.</title>
        <authorList>
            <person name="Sorokovikova E."/>
            <person name="Tikhonova I."/>
            <person name="Krasnopeev A."/>
            <person name="Evseev P."/>
            <person name="Gladkikh A."/>
            <person name="Belykh O."/>
        </authorList>
    </citation>
    <scope>NUCLEOTIDE SEQUENCE</scope>
    <source>
        <strain evidence="10">BBK-W-15</strain>
    </source>
</reference>
<evidence type="ECO:0000313" key="11">
    <source>
        <dbReference type="Proteomes" id="UP001204953"/>
    </source>
</evidence>
<feature type="domain" description="Glycosyltransferase RgtA/B/C/D-like" evidence="9">
    <location>
        <begin position="84"/>
        <end position="230"/>
    </location>
</feature>
<evidence type="ECO:0000259" key="9">
    <source>
        <dbReference type="Pfam" id="PF13231"/>
    </source>
</evidence>
<dbReference type="Proteomes" id="UP001204953">
    <property type="component" value="Unassembled WGS sequence"/>
</dbReference>
<dbReference type="PANTHER" id="PTHR33908">
    <property type="entry name" value="MANNOSYLTRANSFERASE YKCB-RELATED"/>
    <property type="match status" value="1"/>
</dbReference>
<evidence type="ECO:0000256" key="6">
    <source>
        <dbReference type="ARBA" id="ARBA00022989"/>
    </source>
</evidence>
<feature type="transmembrane region" description="Helical" evidence="8">
    <location>
        <begin position="322"/>
        <end position="343"/>
    </location>
</feature>
<dbReference type="EMBL" id="JAMZMM010000020">
    <property type="protein sequence ID" value="MCP2727572.1"/>
    <property type="molecule type" value="Genomic_DNA"/>
</dbReference>
<dbReference type="EC" id="2.4.-.-" evidence="10"/>
<feature type="transmembrane region" description="Helical" evidence="8">
    <location>
        <begin position="253"/>
        <end position="276"/>
    </location>
</feature>
<evidence type="ECO:0000256" key="8">
    <source>
        <dbReference type="SAM" id="Phobius"/>
    </source>
</evidence>
<keyword evidence="4 10" id="KW-0808">Transferase</keyword>
<evidence type="ECO:0000256" key="5">
    <source>
        <dbReference type="ARBA" id="ARBA00022692"/>
    </source>
</evidence>
<evidence type="ECO:0000256" key="4">
    <source>
        <dbReference type="ARBA" id="ARBA00022679"/>
    </source>
</evidence>
<dbReference type="Pfam" id="PF13231">
    <property type="entry name" value="PMT_2"/>
    <property type="match status" value="1"/>
</dbReference>
<dbReference type="PANTHER" id="PTHR33908:SF11">
    <property type="entry name" value="MEMBRANE PROTEIN"/>
    <property type="match status" value="1"/>
</dbReference>
<sequence length="434" mass="48726">MINPDYLALAGIILLGSLLRFWHLDLKPLWLDEILTAFFSFGQNYNNLPLDIVFPISTVDNIFTFKPEVSCGEIAHNLIIHSTHPPLFFCLIHSWINLIGTYPLAWALRSLPALIGVLEIAAIYCLNRFVFSKSAALMAAALMAVSPFAVYLSQEARHYTLPMLLTTLALLGLIKIQQSLYIERQRPKLLLLLFWGIVNSIGCYVHYFFILVFIAQILTLIAVMYSRKTSPPTPLLQGDASHTPPFPSREGGLGGLGFLLVILVILGVALSYLPWVSVLLQTVRREETDWLPTPQNITPLFQLLVGWILMVIALPVEEQPLWIAIPMGLLMVGFSGWFGWRLWLGFQKLWRRKDWESGDNLGKVDRNNFQTTSSPSIQLATATLSYFTLGVLLQFLGIIYLLGKDISIVPRYNFVYYPAVCALLGASLTLGNRG</sequence>
<comment type="caution">
    <text evidence="10">The sequence shown here is derived from an EMBL/GenBank/DDBJ whole genome shotgun (WGS) entry which is preliminary data.</text>
</comment>
<evidence type="ECO:0000256" key="3">
    <source>
        <dbReference type="ARBA" id="ARBA00022676"/>
    </source>
</evidence>
<feature type="transmembrane region" description="Helical" evidence="8">
    <location>
        <begin position="414"/>
        <end position="431"/>
    </location>
</feature>
<comment type="subcellular location">
    <subcellularLocation>
        <location evidence="1">Cell membrane</location>
        <topology evidence="1">Multi-pass membrane protein</topology>
    </subcellularLocation>
</comment>
<accession>A0AAE3GPA6</accession>
<dbReference type="AlphaFoldDB" id="A0AAE3GPA6"/>
<dbReference type="GO" id="GO:0016763">
    <property type="term" value="F:pentosyltransferase activity"/>
    <property type="evidence" value="ECO:0007669"/>
    <property type="project" value="TreeGrafter"/>
</dbReference>
<keyword evidence="5 8" id="KW-0812">Transmembrane</keyword>
<keyword evidence="7 8" id="KW-0472">Membrane</keyword>
<keyword evidence="11" id="KW-1185">Reference proteome</keyword>
<dbReference type="RefSeq" id="WP_254010386.1">
    <property type="nucleotide sequence ID" value="NZ_JAMZMM010000020.1"/>
</dbReference>
<evidence type="ECO:0000256" key="2">
    <source>
        <dbReference type="ARBA" id="ARBA00022475"/>
    </source>
</evidence>
<feature type="transmembrane region" description="Helical" evidence="8">
    <location>
        <begin position="6"/>
        <end position="22"/>
    </location>
</feature>
<dbReference type="InterPro" id="IPR038731">
    <property type="entry name" value="RgtA/B/C-like"/>
</dbReference>
<keyword evidence="6 8" id="KW-1133">Transmembrane helix</keyword>
<keyword evidence="3 10" id="KW-0328">Glycosyltransferase</keyword>
<dbReference type="GO" id="GO:0005886">
    <property type="term" value="C:plasma membrane"/>
    <property type="evidence" value="ECO:0007669"/>
    <property type="project" value="UniProtKB-SubCell"/>
</dbReference>
<feature type="transmembrane region" description="Helical" evidence="8">
    <location>
        <begin position="379"/>
        <end position="402"/>
    </location>
</feature>
<evidence type="ECO:0000313" key="10">
    <source>
        <dbReference type="EMBL" id="MCP2727572.1"/>
    </source>
</evidence>
<feature type="transmembrane region" description="Helical" evidence="8">
    <location>
        <begin position="189"/>
        <end position="222"/>
    </location>
</feature>
<gene>
    <name evidence="10" type="ORF">NJ959_03660</name>
</gene>
<protein>
    <submittedName>
        <fullName evidence="10">Glycosyltransferase family 39 protein</fullName>
        <ecNumber evidence="10">2.4.-.-</ecNumber>
    </submittedName>
</protein>
<name>A0AAE3GPA6_9CYAN</name>
<feature type="transmembrane region" description="Helical" evidence="8">
    <location>
        <begin position="134"/>
        <end position="153"/>
    </location>
</feature>
<feature type="transmembrane region" description="Helical" evidence="8">
    <location>
        <begin position="111"/>
        <end position="127"/>
    </location>
</feature>
<feature type="non-terminal residue" evidence="10">
    <location>
        <position position="434"/>
    </location>
</feature>
<keyword evidence="2" id="KW-1003">Cell membrane</keyword>
<dbReference type="InterPro" id="IPR050297">
    <property type="entry name" value="LipidA_mod_glycosyltrf_83"/>
</dbReference>
<evidence type="ECO:0000256" key="7">
    <source>
        <dbReference type="ARBA" id="ARBA00023136"/>
    </source>
</evidence>
<feature type="transmembrane region" description="Helical" evidence="8">
    <location>
        <begin position="159"/>
        <end position="177"/>
    </location>
</feature>
<evidence type="ECO:0000256" key="1">
    <source>
        <dbReference type="ARBA" id="ARBA00004651"/>
    </source>
</evidence>
<feature type="transmembrane region" description="Helical" evidence="8">
    <location>
        <begin position="297"/>
        <end position="316"/>
    </location>
</feature>
<organism evidence="10 11">
    <name type="scientific">Limnofasciculus baicalensis BBK-W-15</name>
    <dbReference type="NCBI Taxonomy" id="2699891"/>
    <lineage>
        <taxon>Bacteria</taxon>
        <taxon>Bacillati</taxon>
        <taxon>Cyanobacteriota</taxon>
        <taxon>Cyanophyceae</taxon>
        <taxon>Coleofasciculales</taxon>
        <taxon>Coleofasciculaceae</taxon>
        <taxon>Limnofasciculus</taxon>
        <taxon>Limnofasciculus baicalensis</taxon>
    </lineage>
</organism>
<dbReference type="GO" id="GO:0009103">
    <property type="term" value="P:lipopolysaccharide biosynthetic process"/>
    <property type="evidence" value="ECO:0007669"/>
    <property type="project" value="UniProtKB-ARBA"/>
</dbReference>